<dbReference type="InterPro" id="IPR050832">
    <property type="entry name" value="Bact_Acetyltransf"/>
</dbReference>
<dbReference type="InterPro" id="IPR000182">
    <property type="entry name" value="GNAT_dom"/>
</dbReference>
<dbReference type="PROSITE" id="PS51186">
    <property type="entry name" value="GNAT"/>
    <property type="match status" value="1"/>
</dbReference>
<protein>
    <recommendedName>
        <fullName evidence="4">N-acetyltransferase domain-containing protein</fullName>
    </recommendedName>
</protein>
<keyword evidence="6" id="KW-1185">Reference proteome</keyword>
<evidence type="ECO:0000256" key="1">
    <source>
        <dbReference type="ARBA" id="ARBA00022679"/>
    </source>
</evidence>
<dbReference type="Proteomes" id="UP000244911">
    <property type="component" value="Unassembled WGS sequence"/>
</dbReference>
<gene>
    <name evidence="5" type="ORF">ALP8811_02587</name>
</gene>
<dbReference type="SUPFAM" id="SSF55729">
    <property type="entry name" value="Acyl-CoA N-acyltransferases (Nat)"/>
    <property type="match status" value="1"/>
</dbReference>
<reference evidence="5 6" key="1">
    <citation type="submission" date="2018-03" db="EMBL/GenBank/DDBJ databases">
        <authorList>
            <person name="Keele B.F."/>
        </authorList>
    </citation>
    <scope>NUCLEOTIDE SEQUENCE [LARGE SCALE GENOMIC DNA]</scope>
    <source>
        <strain evidence="5 6">CECT 8811</strain>
    </source>
</reference>
<dbReference type="Gene3D" id="3.40.630.30">
    <property type="match status" value="1"/>
</dbReference>
<dbReference type="AlphaFoldDB" id="A0A2R8ARF9"/>
<proteinExistence type="predicted"/>
<feature type="region of interest" description="Disordered" evidence="3">
    <location>
        <begin position="125"/>
        <end position="149"/>
    </location>
</feature>
<dbReference type="GO" id="GO:0016747">
    <property type="term" value="F:acyltransferase activity, transferring groups other than amino-acyl groups"/>
    <property type="evidence" value="ECO:0007669"/>
    <property type="project" value="InterPro"/>
</dbReference>
<keyword evidence="1" id="KW-0808">Transferase</keyword>
<name>A0A2R8ARF9_9RHOB</name>
<dbReference type="EMBL" id="OMOI01000002">
    <property type="protein sequence ID" value="SPF78658.1"/>
    <property type="molecule type" value="Genomic_DNA"/>
</dbReference>
<evidence type="ECO:0000256" key="3">
    <source>
        <dbReference type="SAM" id="MobiDB-lite"/>
    </source>
</evidence>
<dbReference type="RefSeq" id="WP_108857656.1">
    <property type="nucleotide sequence ID" value="NZ_OMOI01000002.1"/>
</dbReference>
<dbReference type="CDD" id="cd04301">
    <property type="entry name" value="NAT_SF"/>
    <property type="match status" value="1"/>
</dbReference>
<evidence type="ECO:0000256" key="2">
    <source>
        <dbReference type="ARBA" id="ARBA00023315"/>
    </source>
</evidence>
<dbReference type="Pfam" id="PF00583">
    <property type="entry name" value="Acetyltransf_1"/>
    <property type="match status" value="1"/>
</dbReference>
<dbReference type="OrthoDB" id="9789603at2"/>
<feature type="domain" description="N-acetyltransferase" evidence="4">
    <location>
        <begin position="1"/>
        <end position="144"/>
    </location>
</feature>
<keyword evidence="2" id="KW-0012">Acyltransferase</keyword>
<organism evidence="5 6">
    <name type="scientific">Aliiroseovarius pelagivivens</name>
    <dbReference type="NCBI Taxonomy" id="1639690"/>
    <lineage>
        <taxon>Bacteria</taxon>
        <taxon>Pseudomonadati</taxon>
        <taxon>Pseudomonadota</taxon>
        <taxon>Alphaproteobacteria</taxon>
        <taxon>Rhodobacterales</taxon>
        <taxon>Paracoccaceae</taxon>
        <taxon>Aliiroseovarius</taxon>
    </lineage>
</organism>
<evidence type="ECO:0000313" key="6">
    <source>
        <dbReference type="Proteomes" id="UP000244911"/>
    </source>
</evidence>
<sequence length="149" mass="16543">MAPVLALLRTAFAGMEGRIDPPSSLHQLTEDGIAAQVRTGEVWVIDEQACVFLTPRPDANPPELYLGKLAVHPNAQRQGLARALIQLAEQRARALQLSVLRLKTRVELVENQRTFERLGFTKTGTHRHPGFDHPTSFEFSKTVTPKPAD</sequence>
<accession>A0A2R8ARF9</accession>
<evidence type="ECO:0000259" key="4">
    <source>
        <dbReference type="PROSITE" id="PS51186"/>
    </source>
</evidence>
<evidence type="ECO:0000313" key="5">
    <source>
        <dbReference type="EMBL" id="SPF78658.1"/>
    </source>
</evidence>
<dbReference type="PANTHER" id="PTHR43877">
    <property type="entry name" value="AMINOALKYLPHOSPHONATE N-ACETYLTRANSFERASE-RELATED-RELATED"/>
    <property type="match status" value="1"/>
</dbReference>
<dbReference type="InterPro" id="IPR016181">
    <property type="entry name" value="Acyl_CoA_acyltransferase"/>
</dbReference>